<gene>
    <name evidence="1" type="ORF">H8K55_17410</name>
</gene>
<comment type="caution">
    <text evidence="1">The sequence shown here is derived from an EMBL/GenBank/DDBJ whole genome shotgun (WGS) entry which is preliminary data.</text>
</comment>
<dbReference type="EMBL" id="JACOGA010000018">
    <property type="protein sequence ID" value="MBC3875370.1"/>
    <property type="molecule type" value="Genomic_DNA"/>
</dbReference>
<dbReference type="Proteomes" id="UP000624279">
    <property type="component" value="Unassembled WGS sequence"/>
</dbReference>
<organism evidence="1 2">
    <name type="scientific">Undibacterium flavidum</name>
    <dbReference type="NCBI Taxonomy" id="2762297"/>
    <lineage>
        <taxon>Bacteria</taxon>
        <taxon>Pseudomonadati</taxon>
        <taxon>Pseudomonadota</taxon>
        <taxon>Betaproteobacteria</taxon>
        <taxon>Burkholderiales</taxon>
        <taxon>Oxalobacteraceae</taxon>
        <taxon>Undibacterium</taxon>
    </lineage>
</organism>
<name>A0ABR6YFL7_9BURK</name>
<sequence length="134" mass="14731">MSQPKLASNFIVLDTKQAATEIPVTPGIYEELDAKFDQFKGCLLIAEYTFSSDWSSWEMHPNGDETLYLISGDATLLLYSGGVESQIEFNVPGSFVIIPKGTWHTALVKNNCTILFITPGEGTMNGADPRHSQN</sequence>
<dbReference type="SUPFAM" id="SSF51182">
    <property type="entry name" value="RmlC-like cupins"/>
    <property type="match status" value="1"/>
</dbReference>
<evidence type="ECO:0000313" key="2">
    <source>
        <dbReference type="Proteomes" id="UP000624279"/>
    </source>
</evidence>
<dbReference type="Gene3D" id="2.60.120.10">
    <property type="entry name" value="Jelly Rolls"/>
    <property type="match status" value="1"/>
</dbReference>
<dbReference type="InterPro" id="IPR014710">
    <property type="entry name" value="RmlC-like_jellyroll"/>
</dbReference>
<dbReference type="RefSeq" id="WP_186943338.1">
    <property type="nucleotide sequence ID" value="NZ_JACOGA010000018.1"/>
</dbReference>
<reference evidence="1 2" key="1">
    <citation type="submission" date="2020-08" db="EMBL/GenBank/DDBJ databases">
        <title>Novel species isolated from subtropical streams in China.</title>
        <authorList>
            <person name="Lu H."/>
        </authorList>
    </citation>
    <scope>NUCLEOTIDE SEQUENCE [LARGE SCALE GENOMIC DNA]</scope>
    <source>
        <strain evidence="1 2">LX15W</strain>
    </source>
</reference>
<accession>A0ABR6YFL7</accession>
<protein>
    <submittedName>
        <fullName evidence="1">Cupin</fullName>
    </submittedName>
</protein>
<proteinExistence type="predicted"/>
<keyword evidence="2" id="KW-1185">Reference proteome</keyword>
<dbReference type="InterPro" id="IPR011051">
    <property type="entry name" value="RmlC_Cupin_sf"/>
</dbReference>
<evidence type="ECO:0000313" key="1">
    <source>
        <dbReference type="EMBL" id="MBC3875370.1"/>
    </source>
</evidence>